<gene>
    <name evidence="8" type="ORF">D1164_19485</name>
</gene>
<dbReference type="OrthoDB" id="9814548at2"/>
<dbReference type="InterPro" id="IPR046357">
    <property type="entry name" value="PPIase_dom_sf"/>
</dbReference>
<proteinExistence type="inferred from homology"/>
<dbReference type="GO" id="GO:0003755">
    <property type="term" value="F:peptidyl-prolyl cis-trans isomerase activity"/>
    <property type="evidence" value="ECO:0007669"/>
    <property type="project" value="UniProtKB-UniRule"/>
</dbReference>
<comment type="caution">
    <text evidence="8">The sequence shown here is derived from an EMBL/GenBank/DDBJ whole genome shotgun (WGS) entry which is preliminary data.</text>
</comment>
<dbReference type="Gene3D" id="3.10.50.40">
    <property type="match status" value="1"/>
</dbReference>
<keyword evidence="4 5" id="KW-0413">Isomerase</keyword>
<feature type="domain" description="PPIase FKBP-type" evidence="7">
    <location>
        <begin position="77"/>
        <end position="166"/>
    </location>
</feature>
<dbReference type="PANTHER" id="PTHR43811">
    <property type="entry name" value="FKBP-TYPE PEPTIDYL-PROLYL CIS-TRANS ISOMERASE FKPA"/>
    <property type="match status" value="1"/>
</dbReference>
<evidence type="ECO:0000313" key="8">
    <source>
        <dbReference type="EMBL" id="RIH63461.1"/>
    </source>
</evidence>
<dbReference type="RefSeq" id="WP_119351579.1">
    <property type="nucleotide sequence ID" value="NZ_QWET01000020.1"/>
</dbReference>
<dbReference type="InterPro" id="IPR001179">
    <property type="entry name" value="PPIase_FKBP_dom"/>
</dbReference>
<comment type="similarity">
    <text evidence="2 6">Belongs to the FKBP-type PPIase family.</text>
</comment>
<dbReference type="Pfam" id="PF00254">
    <property type="entry name" value="FKBP_C"/>
    <property type="match status" value="1"/>
</dbReference>
<dbReference type="EC" id="5.2.1.8" evidence="6"/>
<dbReference type="EMBL" id="QWET01000020">
    <property type="protein sequence ID" value="RIH63461.1"/>
    <property type="molecule type" value="Genomic_DNA"/>
</dbReference>
<dbReference type="PANTHER" id="PTHR43811:SF19">
    <property type="entry name" value="39 KDA FK506-BINDING NUCLEAR PROTEIN"/>
    <property type="match status" value="1"/>
</dbReference>
<reference evidence="8 9" key="1">
    <citation type="journal article" date="2015" name="Int. J. Syst. Evol. Microbiol.">
        <title>Mariniphaga sediminis sp. nov., isolated from coastal sediment.</title>
        <authorList>
            <person name="Wang F.Q."/>
            <person name="Shen Q.Y."/>
            <person name="Chen G.J."/>
            <person name="Du Z.J."/>
        </authorList>
    </citation>
    <scope>NUCLEOTIDE SEQUENCE [LARGE SCALE GENOMIC DNA]</scope>
    <source>
        <strain evidence="8 9">SY21</strain>
    </source>
</reference>
<evidence type="ECO:0000256" key="3">
    <source>
        <dbReference type="ARBA" id="ARBA00023110"/>
    </source>
</evidence>
<sequence length="170" mass="19098">MKIKIVNNVILITILTLIFSSCLKNEDEKEYTAAEEIQLREAYLDALIENGKDIDTTASGVYYVIREEGEGPFAQSGDTLTVAYAGYFIDGTLFDASQYHYEDGKYEFVLDVSSLIQGWNDGMKVMNEGSVVEFIIPSELAYGYKGERGVPPYQTLLFVIELFDIKSPQN</sequence>
<organism evidence="8 9">
    <name type="scientific">Mariniphaga sediminis</name>
    <dbReference type="NCBI Taxonomy" id="1628158"/>
    <lineage>
        <taxon>Bacteria</taxon>
        <taxon>Pseudomonadati</taxon>
        <taxon>Bacteroidota</taxon>
        <taxon>Bacteroidia</taxon>
        <taxon>Marinilabiliales</taxon>
        <taxon>Prolixibacteraceae</taxon>
        <taxon>Mariniphaga</taxon>
    </lineage>
</organism>
<protein>
    <recommendedName>
        <fullName evidence="6">Peptidyl-prolyl cis-trans isomerase</fullName>
        <ecNumber evidence="6">5.2.1.8</ecNumber>
    </recommendedName>
</protein>
<dbReference type="AlphaFoldDB" id="A0A399CYJ4"/>
<evidence type="ECO:0000256" key="6">
    <source>
        <dbReference type="RuleBase" id="RU003915"/>
    </source>
</evidence>
<evidence type="ECO:0000259" key="7">
    <source>
        <dbReference type="PROSITE" id="PS50059"/>
    </source>
</evidence>
<evidence type="ECO:0000256" key="4">
    <source>
        <dbReference type="ARBA" id="ARBA00023235"/>
    </source>
</evidence>
<evidence type="ECO:0000256" key="1">
    <source>
        <dbReference type="ARBA" id="ARBA00000971"/>
    </source>
</evidence>
<name>A0A399CYJ4_9BACT</name>
<accession>A0A399CYJ4</accession>
<keyword evidence="9" id="KW-1185">Reference proteome</keyword>
<dbReference type="SUPFAM" id="SSF54534">
    <property type="entry name" value="FKBP-like"/>
    <property type="match status" value="1"/>
</dbReference>
<evidence type="ECO:0000256" key="2">
    <source>
        <dbReference type="ARBA" id="ARBA00006577"/>
    </source>
</evidence>
<dbReference type="PROSITE" id="PS50059">
    <property type="entry name" value="FKBP_PPIASE"/>
    <property type="match status" value="1"/>
</dbReference>
<dbReference type="PROSITE" id="PS51257">
    <property type="entry name" value="PROKAR_LIPOPROTEIN"/>
    <property type="match status" value="1"/>
</dbReference>
<dbReference type="Proteomes" id="UP000266441">
    <property type="component" value="Unassembled WGS sequence"/>
</dbReference>
<comment type="catalytic activity">
    <reaction evidence="1 5 6">
        <text>[protein]-peptidylproline (omega=180) = [protein]-peptidylproline (omega=0)</text>
        <dbReference type="Rhea" id="RHEA:16237"/>
        <dbReference type="Rhea" id="RHEA-COMP:10747"/>
        <dbReference type="Rhea" id="RHEA-COMP:10748"/>
        <dbReference type="ChEBI" id="CHEBI:83833"/>
        <dbReference type="ChEBI" id="CHEBI:83834"/>
        <dbReference type="EC" id="5.2.1.8"/>
    </reaction>
</comment>
<keyword evidence="3 5" id="KW-0697">Rotamase</keyword>
<evidence type="ECO:0000313" key="9">
    <source>
        <dbReference type="Proteomes" id="UP000266441"/>
    </source>
</evidence>
<evidence type="ECO:0000256" key="5">
    <source>
        <dbReference type="PROSITE-ProRule" id="PRU00277"/>
    </source>
</evidence>